<evidence type="ECO:0000313" key="3">
    <source>
        <dbReference type="Proteomes" id="UP001071230"/>
    </source>
</evidence>
<name>A0A8S0XD10_9FIRM</name>
<dbReference type="Proteomes" id="UP000836597">
    <property type="component" value="Chromosome"/>
</dbReference>
<protein>
    <submittedName>
        <fullName evidence="1">Uncharacterized protein</fullName>
    </submittedName>
</protein>
<proteinExistence type="predicted"/>
<dbReference type="Proteomes" id="UP001071230">
    <property type="component" value="Unassembled WGS sequence"/>
</dbReference>
<reference evidence="2" key="1">
    <citation type="submission" date="2014-11" db="EMBL/GenBank/DDBJ databases">
        <authorList>
            <person name="Hornung B.V."/>
        </authorList>
    </citation>
    <scope>NUCLEOTIDE SEQUENCE</scope>
    <source>
        <strain evidence="2">INE</strain>
    </source>
</reference>
<sequence>MDPGTGWAWVQDELGDSVVGGQHGWGTAWSGDSVGPGAAWVRNSMGPGTGWLETAHGSEFGLDRIPA</sequence>
<evidence type="ECO:0000313" key="2">
    <source>
        <dbReference type="EMBL" id="CEJ05888.1"/>
    </source>
</evidence>
<evidence type="ECO:0000313" key="1">
    <source>
        <dbReference type="EMBL" id="CAA7603006.1"/>
    </source>
</evidence>
<accession>A0A8S0XD10</accession>
<reference evidence="1" key="2">
    <citation type="submission" date="2020-01" db="EMBL/GenBank/DDBJ databases">
        <authorList>
            <person name="Hornung B."/>
        </authorList>
    </citation>
    <scope>NUCLEOTIDE SEQUENCE</scope>
    <source>
        <strain evidence="1">PacBioINE</strain>
    </source>
</reference>
<organism evidence="1">
    <name type="scientific">Acididesulfobacillus acetoxydans</name>
    <dbReference type="NCBI Taxonomy" id="1561005"/>
    <lineage>
        <taxon>Bacteria</taxon>
        <taxon>Bacillati</taxon>
        <taxon>Bacillota</taxon>
        <taxon>Clostridia</taxon>
        <taxon>Eubacteriales</taxon>
        <taxon>Peptococcaceae</taxon>
        <taxon>Acididesulfobacillus</taxon>
    </lineage>
</organism>
<keyword evidence="3" id="KW-1185">Reference proteome</keyword>
<dbReference type="EMBL" id="LR746496">
    <property type="protein sequence ID" value="CAA7603006.1"/>
    <property type="molecule type" value="Genomic_DNA"/>
</dbReference>
<gene>
    <name evidence="2" type="ORF">DEACI_0308</name>
    <name evidence="1" type="ORF">DEACI_3829</name>
</gene>
<dbReference type="AlphaFoldDB" id="A0A8S0XD10"/>
<dbReference type="KEGG" id="aacx:DEACI_3829"/>
<dbReference type="RefSeq" id="WP_240986290.1">
    <property type="nucleotide sequence ID" value="NZ_CDGJ01000003.1"/>
</dbReference>
<dbReference type="EMBL" id="CDGJ01000003">
    <property type="protein sequence ID" value="CEJ05888.1"/>
    <property type="molecule type" value="Genomic_DNA"/>
</dbReference>